<protein>
    <submittedName>
        <fullName evidence="2">Flp pilus assembly protein CpaB</fullName>
    </submittedName>
</protein>
<dbReference type="SUPFAM" id="SSF51269">
    <property type="entry name" value="AFP III-like domain"/>
    <property type="match status" value="1"/>
</dbReference>
<dbReference type="NCBIfam" id="TIGR03177">
    <property type="entry name" value="pilus_cpaB"/>
    <property type="match status" value="1"/>
</dbReference>
<dbReference type="RefSeq" id="WP_257913553.1">
    <property type="nucleotide sequence ID" value="NZ_JANPWE010000005.1"/>
</dbReference>
<name>A0ABT1Y5G3_9FIRM</name>
<sequence length="236" mass="25550">MQLLKNRIFLSALCLILAAGVSFFLLPRFYESKSTTVTVLRAATDIPAGTEIQDKHLVSTEVGSYGLPEDVMNDKSLIIGKIAQTDIAKGDYFFPQKLGGTIASELLDRIAANNQRLVTISVPSIAAGLSSHLRSGDIVTVTVFTDKSPDGQNASPQAIIYPELKGLEVYSAENARAQDTAQVQKQQAESQSSTGDPIVKAVTLIVTEAQAERLIQAEYTGKLHLIFEKRGVSREQ</sequence>
<dbReference type="Proteomes" id="UP001524944">
    <property type="component" value="Unassembled WGS sequence"/>
</dbReference>
<dbReference type="Pfam" id="PF08666">
    <property type="entry name" value="SAF"/>
    <property type="match status" value="1"/>
</dbReference>
<evidence type="ECO:0000313" key="2">
    <source>
        <dbReference type="EMBL" id="MCR6546119.1"/>
    </source>
</evidence>
<proteinExistence type="predicted"/>
<comment type="caution">
    <text evidence="2">The sequence shown here is derived from an EMBL/GenBank/DDBJ whole genome shotgun (WGS) entry which is preliminary data.</text>
</comment>
<dbReference type="InterPro" id="IPR013974">
    <property type="entry name" value="SAF"/>
</dbReference>
<dbReference type="InterPro" id="IPR036732">
    <property type="entry name" value="AFP_Neu5c_C_sf"/>
</dbReference>
<accession>A0ABT1Y5G3</accession>
<evidence type="ECO:0000313" key="3">
    <source>
        <dbReference type="Proteomes" id="UP001524944"/>
    </source>
</evidence>
<feature type="domain" description="SAF" evidence="1">
    <location>
        <begin position="37"/>
        <end position="99"/>
    </location>
</feature>
<dbReference type="CDD" id="cd11614">
    <property type="entry name" value="SAF_CpaB_FlgA_like"/>
    <property type="match status" value="1"/>
</dbReference>
<dbReference type="EMBL" id="JANPWE010000005">
    <property type="protein sequence ID" value="MCR6546119.1"/>
    <property type="molecule type" value="Genomic_DNA"/>
</dbReference>
<dbReference type="InterPro" id="IPR031571">
    <property type="entry name" value="RcpC_dom"/>
</dbReference>
<gene>
    <name evidence="2" type="primary">cpaB</name>
    <name evidence="2" type="ORF">NVS47_11435</name>
</gene>
<keyword evidence="3" id="KW-1185">Reference proteome</keyword>
<organism evidence="2 3">
    <name type="scientific">Dehalobacterium formicoaceticum</name>
    <dbReference type="NCBI Taxonomy" id="51515"/>
    <lineage>
        <taxon>Bacteria</taxon>
        <taxon>Bacillati</taxon>
        <taxon>Bacillota</taxon>
        <taxon>Clostridia</taxon>
        <taxon>Eubacteriales</taxon>
        <taxon>Peptococcaceae</taxon>
        <taxon>Dehalobacterium</taxon>
    </lineage>
</organism>
<evidence type="ECO:0000259" key="1">
    <source>
        <dbReference type="SMART" id="SM00858"/>
    </source>
</evidence>
<dbReference type="InterPro" id="IPR017592">
    <property type="entry name" value="Pilus_assmbl_Flp-typ_CpaB"/>
</dbReference>
<dbReference type="SMART" id="SM00858">
    <property type="entry name" value="SAF"/>
    <property type="match status" value="1"/>
</dbReference>
<reference evidence="2 3" key="1">
    <citation type="submission" date="2022-08" db="EMBL/GenBank/DDBJ databases">
        <title>Proteogenomics of the novel Dehalobacterium formicoaceticum strain EZ94 highlights a key role of methyltransferases during anaerobic dichloromethane degradation.</title>
        <authorList>
            <person name="Wasmund K."/>
        </authorList>
    </citation>
    <scope>NUCLEOTIDE SEQUENCE [LARGE SCALE GENOMIC DNA]</scope>
    <source>
        <strain evidence="2 3">EZ94</strain>
    </source>
</reference>
<dbReference type="Pfam" id="PF16976">
    <property type="entry name" value="RcpC"/>
    <property type="match status" value="1"/>
</dbReference>